<protein>
    <submittedName>
        <fullName evidence="2">Flagellar hook-basal body complex protein FliE</fullName>
    </submittedName>
</protein>
<keyword evidence="2" id="KW-0969">Cilium</keyword>
<comment type="caution">
    <text evidence="2">The sequence shown here is derived from an EMBL/GenBank/DDBJ whole genome shotgun (WGS) entry which is preliminary data.</text>
</comment>
<keyword evidence="1" id="KW-0975">Bacterial flagellum</keyword>
<dbReference type="Pfam" id="PF02049">
    <property type="entry name" value="FliE"/>
    <property type="match status" value="1"/>
</dbReference>
<keyword evidence="2" id="KW-0282">Flagellum</keyword>
<proteinExistence type="predicted"/>
<reference evidence="2 3" key="1">
    <citation type="submission" date="2013-07" db="EMBL/GenBank/DDBJ databases">
        <authorList>
            <person name="Weinstock G."/>
            <person name="Sodergren E."/>
            <person name="Wylie T."/>
            <person name="Fulton L."/>
            <person name="Fulton R."/>
            <person name="Fronick C."/>
            <person name="O'Laughlin M."/>
            <person name="Godfrey J."/>
            <person name="Miner T."/>
            <person name="Herter B."/>
            <person name="Appelbaum E."/>
            <person name="Cordes M."/>
            <person name="Lek S."/>
            <person name="Wollam A."/>
            <person name="Pepin K.H."/>
            <person name="Palsikar V.B."/>
            <person name="Mitreva M."/>
            <person name="Wilson R.K."/>
        </authorList>
    </citation>
    <scope>NUCLEOTIDE SEQUENCE [LARGE SCALE GENOMIC DNA]</scope>
    <source>
        <strain evidence="2 3">ATCC 14940</strain>
    </source>
</reference>
<evidence type="ECO:0000313" key="3">
    <source>
        <dbReference type="Proteomes" id="UP000016491"/>
    </source>
</evidence>
<sequence length="105" mass="12091">MEGLTNGFIQWMRPLNRLEDFELDKREPNQSKEARFIDIFRNAWNNAGEARSDYAGEQYALSVGETDDPHNLMIAANKAELSVELLVQLRNKALESYDQLIKIGF</sequence>
<accession>A0ABC9TRY3</accession>
<organism evidence="2 3">
    <name type="scientific">[Clostridium] symbiosum ATCC 14940</name>
    <dbReference type="NCBI Taxonomy" id="411472"/>
    <lineage>
        <taxon>Bacteria</taxon>
        <taxon>Bacillati</taxon>
        <taxon>Bacillota</taxon>
        <taxon>Clostridia</taxon>
        <taxon>Lachnospirales</taxon>
        <taxon>Lachnospiraceae</taxon>
        <taxon>Otoolea</taxon>
    </lineage>
</organism>
<evidence type="ECO:0000256" key="1">
    <source>
        <dbReference type="ARBA" id="ARBA00023143"/>
    </source>
</evidence>
<keyword evidence="2" id="KW-0966">Cell projection</keyword>
<dbReference type="InterPro" id="IPR001624">
    <property type="entry name" value="FliE"/>
</dbReference>
<gene>
    <name evidence="2" type="ORF">CLOSYM_04348</name>
</gene>
<evidence type="ECO:0000313" key="2">
    <source>
        <dbReference type="EMBL" id="ERI74090.1"/>
    </source>
</evidence>
<name>A0ABC9TRY3_CLOSY</name>
<dbReference type="RefSeq" id="WP_002570084.1">
    <property type="nucleotide sequence ID" value="NZ_KE992859.1"/>
</dbReference>
<dbReference type="EMBL" id="AWSU01000344">
    <property type="protein sequence ID" value="ERI74090.1"/>
    <property type="molecule type" value="Genomic_DNA"/>
</dbReference>
<dbReference type="Proteomes" id="UP000016491">
    <property type="component" value="Unassembled WGS sequence"/>
</dbReference>
<dbReference type="AlphaFoldDB" id="A0ABC9TRY3"/>